<dbReference type="Proteomes" id="UP001153334">
    <property type="component" value="Unassembled WGS sequence"/>
</dbReference>
<sequence length="386" mass="42208">MAAVLTFILNAVGLASFGLFVSDIAKGDKGVKDLTFVELIVGSGDPTMGGAVPSIALWNENGDRLGQYKRTSNKYKEGHDGTIMIEHDQTTGGSAQQTAYIMLSNVDVDAICISAIYITDAKLNTVFFGDIGQLCGMSWGISNRDIGDEHMRPKCVWLDGDGTNGINAQAMSFHLPDVVGNPDRLAQYQERRDTLCNSTPRFSFWGDLLPDSEIPFFDPQLQYQTDSSNGGLGADVDPDRVLDKPGQFDKSVSLYQGGKAKLRRSGHGVSADSTRAAGRRGLRKQRRNRKPDTLIVTPYPDHSARELCNSTTSWGPDTVSLNERLFCDMETKSLFPLCGDNGVITFCFDLQTERMIFASNSTMAPQLKLRSGGVPVAKQYASTAYW</sequence>
<name>A0ACC2HUX4_9PEZI</name>
<reference evidence="1" key="1">
    <citation type="submission" date="2022-11" db="EMBL/GenBank/DDBJ databases">
        <title>Genome Sequence of Nemania bipapillata.</title>
        <authorList>
            <person name="Buettner E."/>
        </authorList>
    </citation>
    <scope>NUCLEOTIDE SEQUENCE</scope>
    <source>
        <strain evidence="1">CP14</strain>
    </source>
</reference>
<evidence type="ECO:0000313" key="1">
    <source>
        <dbReference type="EMBL" id="KAJ8106598.1"/>
    </source>
</evidence>
<comment type="caution">
    <text evidence="1">The sequence shown here is derived from an EMBL/GenBank/DDBJ whole genome shotgun (WGS) entry which is preliminary data.</text>
</comment>
<evidence type="ECO:0000313" key="2">
    <source>
        <dbReference type="Proteomes" id="UP001153334"/>
    </source>
</evidence>
<keyword evidence="2" id="KW-1185">Reference proteome</keyword>
<dbReference type="EMBL" id="JAPESX010002783">
    <property type="protein sequence ID" value="KAJ8106598.1"/>
    <property type="molecule type" value="Genomic_DNA"/>
</dbReference>
<organism evidence="1 2">
    <name type="scientific">Nemania bipapillata</name>
    <dbReference type="NCBI Taxonomy" id="110536"/>
    <lineage>
        <taxon>Eukaryota</taxon>
        <taxon>Fungi</taxon>
        <taxon>Dikarya</taxon>
        <taxon>Ascomycota</taxon>
        <taxon>Pezizomycotina</taxon>
        <taxon>Sordariomycetes</taxon>
        <taxon>Xylariomycetidae</taxon>
        <taxon>Xylariales</taxon>
        <taxon>Xylariaceae</taxon>
        <taxon>Nemania</taxon>
    </lineage>
</organism>
<proteinExistence type="predicted"/>
<accession>A0ACC2HUX4</accession>
<gene>
    <name evidence="1" type="ORF">ONZ43_g7013</name>
</gene>
<protein>
    <submittedName>
        <fullName evidence="1">Uncharacterized protein</fullName>
    </submittedName>
</protein>